<evidence type="ECO:0000256" key="2">
    <source>
        <dbReference type="ARBA" id="ARBA00022801"/>
    </source>
</evidence>
<dbReference type="InterPro" id="IPR036962">
    <property type="entry name" value="Glyco_hydro_3_N_sf"/>
</dbReference>
<dbReference type="GO" id="GO:0009044">
    <property type="term" value="F:xylan 1,4-beta-xylosidase activity"/>
    <property type="evidence" value="ECO:0007669"/>
    <property type="project" value="InterPro"/>
</dbReference>
<sequence length="513" mass="55258">MAYSEVDDVPCPVNPMLSDALDEWGYDGVIIAHDTVANNTVALGTLQDHVGRILNVKYDRGLFDDPYVSDNVDPDALTDSHVALTLEAAHKSIVLLENKDSMLPLDLPSGKLATVGPFSNILNYGDYSGQFGAYPVAHSSTLRQDVLEVLSERNSSTKLLSSMGANTWLYNAQYPIPDYHLSTPNGTAGGLSATYYADPNFTTPLVHKTEVPVRDWGLYPPPGLPSNNFSTVWEGELTIPVDTETTEGWLGLGVSPNTTARLYVDDQLLAEVPFSSTSNILSNIPSRTYSLQNSTAPPPGSVPFTFRPGAKHRIKITFQTWNLHRKIENQSSLNAQILFFWNLVDRSAPIDKAVALAQQADTIILALGASWDSNGENGDRATLDLSANQTALAHAIFALKKPVILILEGGRPFAILELYNASAAVLTSFFGGQSAGHAIADVLVGNAAPGGRLPLTVPRHVGQLPVYYNYKPTAHVAEYLDIDGSPAYPFGYGLSYTNFTISGFSAIAGRSSG</sequence>
<evidence type="ECO:0000256" key="6">
    <source>
        <dbReference type="ARBA" id="ARBA00023326"/>
    </source>
</evidence>
<dbReference type="InterPro" id="IPR017853">
    <property type="entry name" value="GH"/>
</dbReference>
<proteinExistence type="inferred from homology"/>
<keyword evidence="4" id="KW-0119">Carbohydrate metabolism</keyword>
<dbReference type="InterPro" id="IPR036881">
    <property type="entry name" value="Glyco_hydro_3_C_sf"/>
</dbReference>
<evidence type="ECO:0000256" key="1">
    <source>
        <dbReference type="ARBA" id="ARBA00005336"/>
    </source>
</evidence>
<keyword evidence="6" id="KW-0624">Polysaccharide degradation</keyword>
<dbReference type="InterPro" id="IPR037524">
    <property type="entry name" value="PA14/GLEYA"/>
</dbReference>
<dbReference type="Gene3D" id="3.40.50.1700">
    <property type="entry name" value="Glycoside hydrolase family 3 C-terminal domain"/>
    <property type="match status" value="2"/>
</dbReference>
<evidence type="ECO:0000256" key="5">
    <source>
        <dbReference type="ARBA" id="ARBA00023295"/>
    </source>
</evidence>
<evidence type="ECO:0000259" key="7">
    <source>
        <dbReference type="PROSITE" id="PS51820"/>
    </source>
</evidence>
<reference evidence="8 9" key="1">
    <citation type="submission" date="2017-03" db="EMBL/GenBank/DDBJ databases">
        <title>Genomes of endolithic fungi from Antarctica.</title>
        <authorList>
            <person name="Coleine C."/>
            <person name="Masonjones S."/>
            <person name="Stajich J.E."/>
        </authorList>
    </citation>
    <scope>NUCLEOTIDE SEQUENCE [LARGE SCALE GENOMIC DNA]</scope>
    <source>
        <strain evidence="8 9">CCFEE 6315</strain>
    </source>
</reference>
<dbReference type="SUPFAM" id="SSF56988">
    <property type="entry name" value="Anthrax protective antigen"/>
    <property type="match status" value="1"/>
</dbReference>
<evidence type="ECO:0000313" key="8">
    <source>
        <dbReference type="EMBL" id="TKA24194.1"/>
    </source>
</evidence>
<dbReference type="GO" id="GO:0031222">
    <property type="term" value="P:arabinan catabolic process"/>
    <property type="evidence" value="ECO:0007669"/>
    <property type="project" value="TreeGrafter"/>
</dbReference>
<dbReference type="Gene3D" id="3.20.20.300">
    <property type="entry name" value="Glycoside hydrolase, family 3, N-terminal domain"/>
    <property type="match status" value="1"/>
</dbReference>
<accession>A0A4U0TQ60</accession>
<keyword evidence="9" id="KW-1185">Reference proteome</keyword>
<comment type="caution">
    <text evidence="8">The sequence shown here is derived from an EMBL/GenBank/DDBJ whole genome shotgun (WGS) entry which is preliminary data.</text>
</comment>
<protein>
    <recommendedName>
        <fullName evidence="7">PA14 domain-containing protein</fullName>
    </recommendedName>
</protein>
<dbReference type="InterPro" id="IPR044993">
    <property type="entry name" value="BXL"/>
</dbReference>
<feature type="domain" description="PA14" evidence="7">
    <location>
        <begin position="186"/>
        <end position="355"/>
    </location>
</feature>
<dbReference type="SUPFAM" id="SSF51445">
    <property type="entry name" value="(Trans)glycosidases"/>
    <property type="match status" value="1"/>
</dbReference>
<dbReference type="InterPro" id="IPR002772">
    <property type="entry name" value="Glyco_hydro_3_C"/>
</dbReference>
<dbReference type="Pfam" id="PF01915">
    <property type="entry name" value="Glyco_hydro_3_C"/>
    <property type="match status" value="1"/>
</dbReference>
<dbReference type="PANTHER" id="PTHR42721">
    <property type="entry name" value="SUGAR HYDROLASE-RELATED"/>
    <property type="match status" value="1"/>
</dbReference>
<evidence type="ECO:0000256" key="3">
    <source>
        <dbReference type="ARBA" id="ARBA00023180"/>
    </source>
</evidence>
<evidence type="ECO:0000256" key="4">
    <source>
        <dbReference type="ARBA" id="ARBA00023277"/>
    </source>
</evidence>
<keyword evidence="2" id="KW-0378">Hydrolase</keyword>
<dbReference type="GO" id="GO:0045493">
    <property type="term" value="P:xylan catabolic process"/>
    <property type="evidence" value="ECO:0007669"/>
    <property type="project" value="InterPro"/>
</dbReference>
<dbReference type="SUPFAM" id="SSF52279">
    <property type="entry name" value="Beta-D-glucan exohydrolase, C-terminal domain"/>
    <property type="match status" value="1"/>
</dbReference>
<dbReference type="AlphaFoldDB" id="A0A4U0TQ60"/>
<keyword evidence="5" id="KW-0326">Glycosidase</keyword>
<dbReference type="Proteomes" id="UP000308549">
    <property type="component" value="Unassembled WGS sequence"/>
</dbReference>
<comment type="similarity">
    <text evidence="1">Belongs to the glycosyl hydrolase 3 family.</text>
</comment>
<keyword evidence="3" id="KW-0325">Glycoprotein</keyword>
<organism evidence="8 9">
    <name type="scientific">Salinomyces thailandicus</name>
    <dbReference type="NCBI Taxonomy" id="706561"/>
    <lineage>
        <taxon>Eukaryota</taxon>
        <taxon>Fungi</taxon>
        <taxon>Dikarya</taxon>
        <taxon>Ascomycota</taxon>
        <taxon>Pezizomycotina</taxon>
        <taxon>Dothideomycetes</taxon>
        <taxon>Dothideomycetidae</taxon>
        <taxon>Mycosphaerellales</taxon>
        <taxon>Teratosphaeriaceae</taxon>
        <taxon>Salinomyces</taxon>
    </lineage>
</organism>
<dbReference type="EMBL" id="NAJL01000046">
    <property type="protein sequence ID" value="TKA24194.1"/>
    <property type="molecule type" value="Genomic_DNA"/>
</dbReference>
<evidence type="ECO:0000313" key="9">
    <source>
        <dbReference type="Proteomes" id="UP000308549"/>
    </source>
</evidence>
<name>A0A4U0TQ60_9PEZI</name>
<dbReference type="OrthoDB" id="2123594at2759"/>
<dbReference type="PROSITE" id="PS51820">
    <property type="entry name" value="PA14"/>
    <property type="match status" value="1"/>
</dbReference>
<dbReference type="GO" id="GO:0046556">
    <property type="term" value="F:alpha-L-arabinofuranosidase activity"/>
    <property type="evidence" value="ECO:0007669"/>
    <property type="project" value="TreeGrafter"/>
</dbReference>
<dbReference type="PANTHER" id="PTHR42721:SF3">
    <property type="entry name" value="BETA-D-XYLOSIDASE 5-RELATED"/>
    <property type="match status" value="1"/>
</dbReference>
<gene>
    <name evidence="8" type="ORF">B0A50_05958</name>
</gene>